<feature type="transmembrane region" description="Helical" evidence="2">
    <location>
        <begin position="93"/>
        <end position="117"/>
    </location>
</feature>
<feature type="compositionally biased region" description="Basic and acidic residues" evidence="1">
    <location>
        <begin position="191"/>
        <end position="211"/>
    </location>
</feature>
<feature type="region of interest" description="Disordered" evidence="1">
    <location>
        <begin position="190"/>
        <end position="211"/>
    </location>
</feature>
<dbReference type="AGR" id="RGD:1309757"/>
<evidence type="ECO:0000313" key="3">
    <source>
        <dbReference type="EMBL" id="EDL98737.1"/>
    </source>
</evidence>
<name>A6IJ16_RAT</name>
<evidence type="ECO:0000256" key="2">
    <source>
        <dbReference type="SAM" id="Phobius"/>
    </source>
</evidence>
<dbReference type="SUPFAM" id="SSF56436">
    <property type="entry name" value="C-type lectin-like"/>
    <property type="match status" value="1"/>
</dbReference>
<dbReference type="GO" id="GO:0005886">
    <property type="term" value="C:plasma membrane"/>
    <property type="evidence" value="ECO:0007669"/>
    <property type="project" value="InterPro"/>
</dbReference>
<evidence type="ECO:0000313" key="5">
    <source>
        <dbReference type="RGD" id="1309757"/>
    </source>
</evidence>
<dbReference type="AlphaFoldDB" id="A6IJ16"/>
<gene>
    <name evidence="3 5" type="primary">Cd72</name>
    <name evidence="3" type="ORF">rCG_54952</name>
</gene>
<accession>A6IJ16</accession>
<dbReference type="Proteomes" id="UP000234681">
    <property type="component" value="Chromosome 5"/>
</dbReference>
<keyword evidence="2" id="KW-0472">Membrane</keyword>
<dbReference type="PANTHER" id="PTHR15028:SF6">
    <property type="entry name" value="B-CELL DIFFERENTIATION ANTIGEN CD72"/>
    <property type="match status" value="1"/>
</dbReference>
<dbReference type="GO" id="GO:0004888">
    <property type="term" value="F:transmembrane signaling receptor activity"/>
    <property type="evidence" value="ECO:0007669"/>
    <property type="project" value="InterPro"/>
</dbReference>
<evidence type="ECO:0000256" key="1">
    <source>
        <dbReference type="SAM" id="MobiDB-lite"/>
    </source>
</evidence>
<protein>
    <submittedName>
        <fullName evidence="3">CD72 antigen, isoform CRA_b</fullName>
    </submittedName>
</protein>
<dbReference type="InterPro" id="IPR016186">
    <property type="entry name" value="C-type_lectin-like/link_sf"/>
</dbReference>
<dbReference type="InterPro" id="IPR039689">
    <property type="entry name" value="CD72"/>
</dbReference>
<dbReference type="RGD" id="1309757">
    <property type="gene designation" value="Cd72"/>
</dbReference>
<dbReference type="InterPro" id="IPR016187">
    <property type="entry name" value="CTDL_fold"/>
</dbReference>
<keyword evidence="2" id="KW-1133">Transmembrane helix</keyword>
<evidence type="ECO:0000313" key="4">
    <source>
        <dbReference type="Proteomes" id="UP000234681"/>
    </source>
</evidence>
<dbReference type="Gene3D" id="3.10.100.10">
    <property type="entry name" value="Mannose-Binding Protein A, subunit A"/>
    <property type="match status" value="1"/>
</dbReference>
<dbReference type="PANTHER" id="PTHR15028">
    <property type="entry name" value="CD72-RELATED"/>
    <property type="match status" value="1"/>
</dbReference>
<sequence>MADAITYADLRFVKVPLKNNASNHSGQDCEAYEDGELTYENVSPVPGGPPGLVSPALADKAGVRSEQPTASWSSVKSSALGQILRCPTVCLQYSLLGLLLACLMLGVAIICLGVRYLQVSQQFEQVSRIWEATNSSLQQQLREEKRQLKQKVEDLRESRRELNSTQDTFQEKQKMYEVTKQQLQDCQAESQRTKESLKTEEQRRQDLDQSLRNTRDTLRRLSSCSSDTCCPSGWVQHEKRCFYISNTPRSLEESRKYCTSLSSKLAVLNEPPRYSLQTLQQDLVTYILNLWPANSQDCYSSSTPSLLGTPS</sequence>
<keyword evidence="2" id="KW-0812">Transmembrane</keyword>
<proteinExistence type="predicted"/>
<reference evidence="4" key="1">
    <citation type="submission" date="2005-09" db="EMBL/GenBank/DDBJ databases">
        <authorList>
            <person name="Mural R.J."/>
            <person name="Li P.W."/>
            <person name="Adams M.D."/>
            <person name="Amanatides P.G."/>
            <person name="Baden-Tillson H."/>
            <person name="Barnstead M."/>
            <person name="Chin S.H."/>
            <person name="Dew I."/>
            <person name="Evans C.A."/>
            <person name="Ferriera S."/>
            <person name="Flanigan M."/>
            <person name="Fosler C."/>
            <person name="Glodek A."/>
            <person name="Gu Z."/>
            <person name="Holt R.A."/>
            <person name="Jennings D."/>
            <person name="Kraft C.L."/>
            <person name="Lu F."/>
            <person name="Nguyen T."/>
            <person name="Nusskern D.R."/>
            <person name="Pfannkoch C.M."/>
            <person name="Sitter C."/>
            <person name="Sutton G.G."/>
            <person name="Venter J.C."/>
            <person name="Wang Z."/>
            <person name="Woodage T."/>
            <person name="Zheng X.H."/>
            <person name="Zhong F."/>
        </authorList>
    </citation>
    <scope>NUCLEOTIDE SEQUENCE [LARGE SCALE GENOMIC DNA]</scope>
    <source>
        <strain>BN</strain>
        <strain evidence="4">Sprague-Dawley</strain>
    </source>
</reference>
<organism evidence="3 4">
    <name type="scientific">Rattus norvegicus</name>
    <name type="common">Rat</name>
    <dbReference type="NCBI Taxonomy" id="10116"/>
    <lineage>
        <taxon>Eukaryota</taxon>
        <taxon>Metazoa</taxon>
        <taxon>Chordata</taxon>
        <taxon>Craniata</taxon>
        <taxon>Vertebrata</taxon>
        <taxon>Euteleostomi</taxon>
        <taxon>Mammalia</taxon>
        <taxon>Eutheria</taxon>
        <taxon>Euarchontoglires</taxon>
        <taxon>Glires</taxon>
        <taxon>Rodentia</taxon>
        <taxon>Myomorpha</taxon>
        <taxon>Muroidea</taxon>
        <taxon>Muridae</taxon>
        <taxon>Murinae</taxon>
        <taxon>Rattus</taxon>
    </lineage>
</organism>
<dbReference type="EMBL" id="CH473962">
    <property type="protein sequence ID" value="EDL98737.1"/>
    <property type="molecule type" value="Genomic_DNA"/>
</dbReference>